<dbReference type="Proteomes" id="UP000551327">
    <property type="component" value="Unassembled WGS sequence"/>
</dbReference>
<organism evidence="7 8">
    <name type="scientific">Novosphingobium piscinae</name>
    <dbReference type="NCBI Taxonomy" id="1507448"/>
    <lineage>
        <taxon>Bacteria</taxon>
        <taxon>Pseudomonadati</taxon>
        <taxon>Pseudomonadota</taxon>
        <taxon>Alphaproteobacteria</taxon>
        <taxon>Sphingomonadales</taxon>
        <taxon>Sphingomonadaceae</taxon>
        <taxon>Novosphingobium</taxon>
    </lineage>
</organism>
<evidence type="ECO:0000256" key="2">
    <source>
        <dbReference type="ARBA" id="ARBA00022723"/>
    </source>
</evidence>
<keyword evidence="3" id="KW-0223">Dioxygenase</keyword>
<keyword evidence="4" id="KW-0560">Oxidoreductase</keyword>
<gene>
    <name evidence="7" type="ORF">H7F53_04585</name>
</gene>
<dbReference type="GO" id="GO:0016706">
    <property type="term" value="F:2-oxoglutarate-dependent dioxygenase activity"/>
    <property type="evidence" value="ECO:0007669"/>
    <property type="project" value="TreeGrafter"/>
</dbReference>
<dbReference type="RefSeq" id="WP_185678301.1">
    <property type="nucleotide sequence ID" value="NZ_JACLAX010000003.1"/>
</dbReference>
<protein>
    <submittedName>
        <fullName evidence="7">Cupin domain-containing protein</fullName>
    </submittedName>
</protein>
<sequence>MAETASFAPLALRGFDPAGFLRQTWQREPLLLRQAWAEWHNPLEPDELAGLACEPGVESRLITGPTLQVEHGPLSPDRFATLGPGPWTLLVQAVDQQVPAVAALIEPFRFLPNWRIDDVMVSYATRGGGVGPHFDQYDVFLVQGLGIRRWRVGPRCDAATALQPHDDLRLLAGFTAEHDWVLEPGDILYLPPGFAHDGVALSDDCMTYSIGFRAPSVAELTAAWCDEILSQLSEDERYGDAGAVTVQDNPGEIAPAAIARMQAMVLERLADPGGFARLFGAHVTQPRYPEVDWSPDRPLSSRRLRAACAQGLVLERNPASRLAFVANGDDACVLFVDGSAEDCTGERARCARQLCAGPRTPLDPAWSEATLEFVRALCNRGVLALIDPA</sequence>
<dbReference type="EMBL" id="JACLAX010000003">
    <property type="protein sequence ID" value="MBC2668418.1"/>
    <property type="molecule type" value="Genomic_DNA"/>
</dbReference>
<keyword evidence="2" id="KW-0479">Metal-binding</keyword>
<dbReference type="PANTHER" id="PTHR13096:SF8">
    <property type="entry name" value="RIBOSOMAL OXYGENASE 1"/>
    <property type="match status" value="1"/>
</dbReference>
<evidence type="ECO:0000256" key="4">
    <source>
        <dbReference type="ARBA" id="ARBA00023002"/>
    </source>
</evidence>
<proteinExistence type="predicted"/>
<evidence type="ECO:0000259" key="6">
    <source>
        <dbReference type="PROSITE" id="PS51184"/>
    </source>
</evidence>
<dbReference type="PANTHER" id="PTHR13096">
    <property type="entry name" value="MINA53 MYC INDUCED NUCLEAR ANTIGEN"/>
    <property type="match status" value="1"/>
</dbReference>
<feature type="domain" description="JmjC" evidence="6">
    <location>
        <begin position="100"/>
        <end position="229"/>
    </location>
</feature>
<dbReference type="Gene3D" id="3.40.366.30">
    <property type="entry name" value="50S ribosomal protein L16 arginine hydroxylase, Chain A, Domain 2"/>
    <property type="match status" value="1"/>
</dbReference>
<evidence type="ECO:0000313" key="8">
    <source>
        <dbReference type="Proteomes" id="UP000551327"/>
    </source>
</evidence>
<keyword evidence="5" id="KW-0408">Iron</keyword>
<dbReference type="Pfam" id="PF20514">
    <property type="entry name" value="WHD_ROXA"/>
    <property type="match status" value="1"/>
</dbReference>
<dbReference type="AlphaFoldDB" id="A0A7X1FWQ3"/>
<dbReference type="Gene3D" id="2.60.120.650">
    <property type="entry name" value="Cupin"/>
    <property type="match status" value="1"/>
</dbReference>
<keyword evidence="8" id="KW-1185">Reference proteome</keyword>
<reference evidence="7 8" key="1">
    <citation type="submission" date="2020-08" db="EMBL/GenBank/DDBJ databases">
        <title>The genome sequence of type strain Novosphingobium piscinae KCTC 42194.</title>
        <authorList>
            <person name="Liu Y."/>
        </authorList>
    </citation>
    <scope>NUCLEOTIDE SEQUENCE [LARGE SCALE GENOMIC DNA]</scope>
    <source>
        <strain evidence="7 8">KCTC 42194</strain>
    </source>
</reference>
<evidence type="ECO:0000313" key="7">
    <source>
        <dbReference type="EMBL" id="MBC2668418.1"/>
    </source>
</evidence>
<dbReference type="GO" id="GO:0046872">
    <property type="term" value="F:metal ion binding"/>
    <property type="evidence" value="ECO:0007669"/>
    <property type="project" value="UniProtKB-KW"/>
</dbReference>
<evidence type="ECO:0000256" key="3">
    <source>
        <dbReference type="ARBA" id="ARBA00022964"/>
    </source>
</evidence>
<dbReference type="InterPro" id="IPR046799">
    <property type="entry name" value="ROXA-like_wH"/>
</dbReference>
<dbReference type="Pfam" id="PF08007">
    <property type="entry name" value="JmjC_2"/>
    <property type="match status" value="1"/>
</dbReference>
<evidence type="ECO:0000256" key="1">
    <source>
        <dbReference type="ARBA" id="ARBA00001954"/>
    </source>
</evidence>
<dbReference type="PROSITE" id="PS51184">
    <property type="entry name" value="JMJC"/>
    <property type="match status" value="1"/>
</dbReference>
<accession>A0A7X1FWQ3</accession>
<dbReference type="InterPro" id="IPR039994">
    <property type="entry name" value="NO66-like"/>
</dbReference>
<dbReference type="SUPFAM" id="SSF51197">
    <property type="entry name" value="Clavaminate synthase-like"/>
    <property type="match status" value="1"/>
</dbReference>
<dbReference type="SMART" id="SM00558">
    <property type="entry name" value="JmjC"/>
    <property type="match status" value="1"/>
</dbReference>
<dbReference type="InterPro" id="IPR003347">
    <property type="entry name" value="JmjC_dom"/>
</dbReference>
<evidence type="ECO:0000256" key="5">
    <source>
        <dbReference type="ARBA" id="ARBA00023004"/>
    </source>
</evidence>
<comment type="caution">
    <text evidence="7">The sequence shown here is derived from an EMBL/GenBank/DDBJ whole genome shotgun (WGS) entry which is preliminary data.</text>
</comment>
<comment type="cofactor">
    <cofactor evidence="1">
        <name>Fe(2+)</name>
        <dbReference type="ChEBI" id="CHEBI:29033"/>
    </cofactor>
</comment>
<name>A0A7X1FWQ3_9SPHN</name>